<keyword evidence="2" id="KW-1185">Reference proteome</keyword>
<evidence type="ECO:0008006" key="3">
    <source>
        <dbReference type="Google" id="ProtNLM"/>
    </source>
</evidence>
<sequence>MARTASGTERLSAYSAFASAAIAVLATVTAMVSAFAAINASNRIAEVQQHNAARAEISNYVVEMGQYDQDGGSIYRNEIATLAKQVDTLINIYGQDSLNLSPSAYRLTGLYTSLSTAELELAASMERRALSLATKRVPDGSGGTRMADPFEALQSHRVLADIAAQNLDLTKMVKEYEAALHISATEGDQSRYIGVEASRYTRAYRALSAMMLVDNRPPTSAQCAMVRKFAFESVEDFKYLGKENPELARRALRIKDNACQVPVDLEPLKKAAFQVGRSLAVGG</sequence>
<evidence type="ECO:0000313" key="1">
    <source>
        <dbReference type="EMBL" id="BBC37047.1"/>
    </source>
</evidence>
<dbReference type="Proteomes" id="UP001321542">
    <property type="component" value="Chromosome"/>
</dbReference>
<proteinExistence type="predicted"/>
<dbReference type="EMBL" id="AP018448">
    <property type="protein sequence ID" value="BBC37047.1"/>
    <property type="molecule type" value="Genomic_DNA"/>
</dbReference>
<reference evidence="1 2" key="1">
    <citation type="journal article" date="2010" name="ChemBioChem">
        <title>Cloning and characterization of the biosynthetic gene cluster of 16-membered macrolide antibiotic FD-891: involvement of a dual functional cytochrome P450 monooxygenase catalyzing epoxidation and hydroxylation.</title>
        <authorList>
            <person name="Kudo F."/>
            <person name="Motegi A."/>
            <person name="Mizoue K."/>
            <person name="Eguchi T."/>
        </authorList>
    </citation>
    <scope>NUCLEOTIDE SEQUENCE [LARGE SCALE GENOMIC DNA]</scope>
    <source>
        <strain evidence="1 2">A-8890</strain>
    </source>
</reference>
<dbReference type="RefSeq" id="WP_286257320.1">
    <property type="nucleotide sequence ID" value="NZ_AP018448.1"/>
</dbReference>
<name>A0ABM7FKI2_9ACTN</name>
<evidence type="ECO:0000313" key="2">
    <source>
        <dbReference type="Proteomes" id="UP001321542"/>
    </source>
</evidence>
<gene>
    <name evidence="1" type="ORF">SGFS_083410</name>
</gene>
<reference evidence="1 2" key="2">
    <citation type="journal article" date="2023" name="ChemBioChem">
        <title>Acyltransferase Domain Exchange between Two Independent Type I Polyketide Synthases in the Same Producer Strain of Macrolide Antibiotics.</title>
        <authorList>
            <person name="Kudo F."/>
            <person name="Kishikawa K."/>
            <person name="Tsuboi K."/>
            <person name="Kido T."/>
            <person name="Usui T."/>
            <person name="Hashimoto J."/>
            <person name="Shin-Ya K."/>
            <person name="Miyanaga A."/>
            <person name="Eguchi T."/>
        </authorList>
    </citation>
    <scope>NUCLEOTIDE SEQUENCE [LARGE SCALE GENOMIC DNA]</scope>
    <source>
        <strain evidence="1 2">A-8890</strain>
    </source>
</reference>
<organism evidence="1 2">
    <name type="scientific">Streptomyces graminofaciens</name>
    <dbReference type="NCBI Taxonomy" id="68212"/>
    <lineage>
        <taxon>Bacteria</taxon>
        <taxon>Bacillati</taxon>
        <taxon>Actinomycetota</taxon>
        <taxon>Actinomycetes</taxon>
        <taxon>Kitasatosporales</taxon>
        <taxon>Streptomycetaceae</taxon>
        <taxon>Streptomyces</taxon>
    </lineage>
</organism>
<protein>
    <recommendedName>
        <fullName evidence="3">Secreted protein</fullName>
    </recommendedName>
</protein>
<accession>A0ABM7FKI2</accession>